<dbReference type="RefSeq" id="WP_345417066.1">
    <property type="nucleotide sequence ID" value="NZ_BAABGT010000032.1"/>
</dbReference>
<gene>
    <name evidence="1" type="ORF">GCM10023175_27600</name>
</gene>
<sequence length="102" mass="10647">MDALPVGDQPVEDVVPEVAQTNRRFSASPVEGGVALRAVRLGRGRLTLEVPLGSRASYPVLVGVATDTAIGIAVHSAPAARIAGRHWTRSSSTCARCRSRGS</sequence>
<dbReference type="EMBL" id="BAABGT010000032">
    <property type="protein sequence ID" value="GAA4546130.1"/>
    <property type="molecule type" value="Genomic_DNA"/>
</dbReference>
<dbReference type="Proteomes" id="UP001501598">
    <property type="component" value="Unassembled WGS sequence"/>
</dbReference>
<protein>
    <submittedName>
        <fullName evidence="1">Uncharacterized protein</fullName>
    </submittedName>
</protein>
<accession>A0ABP8RSQ3</accession>
<comment type="caution">
    <text evidence="1">The sequence shown here is derived from an EMBL/GenBank/DDBJ whole genome shotgun (WGS) entry which is preliminary data.</text>
</comment>
<name>A0ABP8RSQ3_9PSEU</name>
<evidence type="ECO:0000313" key="2">
    <source>
        <dbReference type="Proteomes" id="UP001501598"/>
    </source>
</evidence>
<keyword evidence="2" id="KW-1185">Reference proteome</keyword>
<organism evidence="1 2">
    <name type="scientific">Pseudonocardia xishanensis</name>
    <dbReference type="NCBI Taxonomy" id="630995"/>
    <lineage>
        <taxon>Bacteria</taxon>
        <taxon>Bacillati</taxon>
        <taxon>Actinomycetota</taxon>
        <taxon>Actinomycetes</taxon>
        <taxon>Pseudonocardiales</taxon>
        <taxon>Pseudonocardiaceae</taxon>
        <taxon>Pseudonocardia</taxon>
    </lineage>
</organism>
<proteinExistence type="predicted"/>
<reference evidence="2" key="1">
    <citation type="journal article" date="2019" name="Int. J. Syst. Evol. Microbiol.">
        <title>The Global Catalogue of Microorganisms (GCM) 10K type strain sequencing project: providing services to taxonomists for standard genome sequencing and annotation.</title>
        <authorList>
            <consortium name="The Broad Institute Genomics Platform"/>
            <consortium name="The Broad Institute Genome Sequencing Center for Infectious Disease"/>
            <person name="Wu L."/>
            <person name="Ma J."/>
        </authorList>
    </citation>
    <scope>NUCLEOTIDE SEQUENCE [LARGE SCALE GENOMIC DNA]</scope>
    <source>
        <strain evidence="2">JCM 17906</strain>
    </source>
</reference>
<evidence type="ECO:0000313" key="1">
    <source>
        <dbReference type="EMBL" id="GAA4546130.1"/>
    </source>
</evidence>